<dbReference type="KEGG" id="mtea:DK419_22130"/>
<dbReference type="Proteomes" id="UP000245444">
    <property type="component" value="Chromosome"/>
</dbReference>
<accession>A0A2U8WTH0</accession>
<dbReference type="EMBL" id="CP029553">
    <property type="protein sequence ID" value="AWN48720.1"/>
    <property type="molecule type" value="Genomic_DNA"/>
</dbReference>
<dbReference type="RefSeq" id="WP_109961008.1">
    <property type="nucleotide sequence ID" value="NZ_CP029553.1"/>
</dbReference>
<dbReference type="OrthoDB" id="2086168at2"/>
<evidence type="ECO:0000313" key="1">
    <source>
        <dbReference type="EMBL" id="AWN48720.1"/>
    </source>
</evidence>
<organism evidence="1 2">
    <name type="scientific">Methylobacterium terrae</name>
    <dbReference type="NCBI Taxonomy" id="2202827"/>
    <lineage>
        <taxon>Bacteria</taxon>
        <taxon>Pseudomonadati</taxon>
        <taxon>Pseudomonadota</taxon>
        <taxon>Alphaproteobacteria</taxon>
        <taxon>Hyphomicrobiales</taxon>
        <taxon>Methylobacteriaceae</taxon>
        <taxon>Methylobacterium</taxon>
    </lineage>
</organism>
<evidence type="ECO:0000313" key="2">
    <source>
        <dbReference type="Proteomes" id="UP000245444"/>
    </source>
</evidence>
<keyword evidence="2" id="KW-1185">Reference proteome</keyword>
<dbReference type="AlphaFoldDB" id="A0A2U8WTH0"/>
<reference evidence="1 2" key="1">
    <citation type="submission" date="2018-05" db="EMBL/GenBank/DDBJ databases">
        <title>Complete Genome Sequence of Methylobacterium sp. 17Sr1-28.</title>
        <authorList>
            <person name="Srinivasan S."/>
        </authorList>
    </citation>
    <scope>NUCLEOTIDE SEQUENCE [LARGE SCALE GENOMIC DNA]</scope>
    <source>
        <strain evidence="1 2">17Sr1-28</strain>
    </source>
</reference>
<sequence length="97" mass="10207">MCGLCGAFGAPDHWSDGVARGIPPEAERRARASAANRVLGLYGLRLAAWGGRYTLSGRTGRSAVIDHLGALWPAAERLAGRPCDPLDPAILDALEAR</sequence>
<name>A0A2U8WTH0_9HYPH</name>
<proteinExistence type="predicted"/>
<gene>
    <name evidence="1" type="ORF">DK419_22130</name>
</gene>
<protein>
    <submittedName>
        <fullName evidence="1">Uncharacterized protein</fullName>
    </submittedName>
</protein>